<name>A0A3S5HLW9_9APIC</name>
<proteinExistence type="evidence at transcript level"/>
<dbReference type="GO" id="GO:0004467">
    <property type="term" value="F:long-chain fatty acid-CoA ligase activity"/>
    <property type="evidence" value="ECO:0007669"/>
    <property type="project" value="TreeGrafter"/>
</dbReference>
<protein>
    <submittedName>
        <fullName evidence="5">Cyl-CoA synthetase long-chain family</fullName>
    </submittedName>
</protein>
<accession>A0A3S5HLW9</accession>
<dbReference type="GO" id="GO:0005524">
    <property type="term" value="F:ATP binding"/>
    <property type="evidence" value="ECO:0007669"/>
    <property type="project" value="UniProtKB-KW"/>
</dbReference>
<evidence type="ECO:0000259" key="3">
    <source>
        <dbReference type="Pfam" id="PF00501"/>
    </source>
</evidence>
<evidence type="ECO:0000313" key="8">
    <source>
        <dbReference type="EMBL" id="AZL94694.1"/>
    </source>
</evidence>
<dbReference type="PROSITE" id="PS00455">
    <property type="entry name" value="AMP_BINDING"/>
    <property type="match status" value="1"/>
</dbReference>
<organism evidence="5">
    <name type="scientific">Nephromyces sp. MMRI</name>
    <dbReference type="NCBI Taxonomy" id="2496275"/>
    <lineage>
        <taxon>Eukaryota</taxon>
        <taxon>Sar</taxon>
        <taxon>Alveolata</taxon>
        <taxon>Apicomplexa</taxon>
        <taxon>Aconoidasida</taxon>
        <taxon>Nephromycida</taxon>
        <taxon>Nephromyces</taxon>
    </lineage>
</organism>
<dbReference type="EMBL" id="MK265960">
    <property type="protein sequence ID" value="AZL94691.1"/>
    <property type="molecule type" value="mRNA"/>
</dbReference>
<dbReference type="EMBL" id="MK266148">
    <property type="protein sequence ID" value="AZL94694.1"/>
    <property type="molecule type" value="mRNA"/>
</dbReference>
<dbReference type="PANTHER" id="PTHR43272">
    <property type="entry name" value="LONG-CHAIN-FATTY-ACID--COA LIGASE"/>
    <property type="match status" value="1"/>
</dbReference>
<reference evidence="5" key="1">
    <citation type="journal article" date="2018" name="Genome Biol. Evol.">
        <title>Nephromyces encodes a urate metabolism pathway and predicted peroxisomes, demonstrating these are not ancient losses of apicomplexans.</title>
        <authorList>
            <person name="Paight C."/>
            <person name="Slamovits C.H."/>
            <person name="Saffo M.B."/>
            <person name="Lane C.E."/>
        </authorList>
    </citation>
    <scope>NUCLEOTIDE SEQUENCE</scope>
    <source>
        <strain evidence="4">Neph188</strain>
        <strain evidence="5">Neph189</strain>
        <strain evidence="6">Neph190</strain>
        <strain evidence="7">Neph191</strain>
        <strain evidence="8">Neph379</strain>
        <strain evidence="9">Neph380</strain>
    </source>
</reference>
<dbReference type="SUPFAM" id="SSF56801">
    <property type="entry name" value="Acetyl-CoA synthetase-like"/>
    <property type="match status" value="1"/>
</dbReference>
<evidence type="ECO:0000313" key="6">
    <source>
        <dbReference type="EMBL" id="AZL94690.1"/>
    </source>
</evidence>
<dbReference type="Pfam" id="PF00501">
    <property type="entry name" value="AMP-binding"/>
    <property type="match status" value="1"/>
</dbReference>
<evidence type="ECO:0000313" key="4">
    <source>
        <dbReference type="EMBL" id="AZL94688.1"/>
    </source>
</evidence>
<dbReference type="InterPro" id="IPR020845">
    <property type="entry name" value="AMP-binding_CS"/>
</dbReference>
<dbReference type="Gene3D" id="3.40.50.12780">
    <property type="entry name" value="N-terminal domain of ligase-like"/>
    <property type="match status" value="1"/>
</dbReference>
<evidence type="ECO:0000256" key="1">
    <source>
        <dbReference type="ARBA" id="ARBA00022741"/>
    </source>
</evidence>
<dbReference type="EMBL" id="MK266149">
    <property type="protein sequence ID" value="AZL94695.1"/>
    <property type="molecule type" value="mRNA"/>
</dbReference>
<evidence type="ECO:0000256" key="2">
    <source>
        <dbReference type="ARBA" id="ARBA00022840"/>
    </source>
</evidence>
<evidence type="ECO:0000313" key="5">
    <source>
        <dbReference type="EMBL" id="AZL94689.1"/>
    </source>
</evidence>
<dbReference type="GO" id="GO:0005783">
    <property type="term" value="C:endoplasmic reticulum"/>
    <property type="evidence" value="ECO:0007669"/>
    <property type="project" value="TreeGrafter"/>
</dbReference>
<dbReference type="PANTHER" id="PTHR43272:SF33">
    <property type="entry name" value="AMP-BINDING DOMAIN-CONTAINING PROTEIN-RELATED"/>
    <property type="match status" value="1"/>
</dbReference>
<dbReference type="EMBL" id="MK265958">
    <property type="protein sequence ID" value="AZL94689.1"/>
    <property type="molecule type" value="mRNA"/>
</dbReference>
<evidence type="ECO:0000313" key="9">
    <source>
        <dbReference type="EMBL" id="AZL94695.1"/>
    </source>
</evidence>
<dbReference type="InterPro" id="IPR042099">
    <property type="entry name" value="ANL_N_sf"/>
</dbReference>
<keyword evidence="2" id="KW-0067">ATP-binding</keyword>
<evidence type="ECO:0000313" key="7">
    <source>
        <dbReference type="EMBL" id="AZL94691.1"/>
    </source>
</evidence>
<dbReference type="GO" id="GO:0016020">
    <property type="term" value="C:membrane"/>
    <property type="evidence" value="ECO:0007669"/>
    <property type="project" value="TreeGrafter"/>
</dbReference>
<sequence>MGNYHSSLNYVYSQPIGKSTSEDLTAAYRDVHSPELITNLEDNSINSCWDLFQRGKSFGEDRPCIGSREKNEAGELGGYVWKSFADVEKLVDNLGSGLYHMNLVDKVEFDDEPAAPSLRMLGLYSKNREEWFVCDQACGKYNIALIPLYDSLGKESTEYILDTCKLATLCVSEECAKKLLTEAESFKYLKNLIVFDWSEDIAKLAESKGVKLMRWSELLTIGESNPIAASDYEPTNLQSVNTICFTSGTTGNPKGALLTHGNMVSCVCSVIVGVMPYREVYVTKEEVILSYLPLAHIYERVVELLTFSCGGRVGFYSGDILKVVDDIKALKPTVFVSVPRLFIRINDRVLNNVSKKSSLINFLFHRALNAKVKSISEGKGWTNSLWDPIFFKFIKEMFGGRVRMVINGSAPLPPALQHNISAFLSAPVLEGYGMTETMGASFIGHMFELEKGTIGGPMPSLEFRLQSIPDMGYLVTNDPPRGELQMRGPSVISGYFRNPKDTAEAFTSDGWLKSGDIAEVGSRGYVKIIDRKKSMFKLSQGEYILPDKLEGIFCQVGIIDQILVTGLTTENCAVAIVVPNEELAKKWAASADVEADSLAKIASSPKFKEHVLQELETCGRASHLLGFELIKGVHFHLTPFTPEGGIVTPTFKFKRAHANKVFMNEILAIYEEVKAKSRQGRAD</sequence>
<dbReference type="InterPro" id="IPR000873">
    <property type="entry name" value="AMP-dep_synth/lig_dom"/>
</dbReference>
<keyword evidence="1" id="KW-0547">Nucleotide-binding</keyword>
<dbReference type="AlphaFoldDB" id="A0A3S5HLW9"/>
<dbReference type="EMBL" id="MK265957">
    <property type="protein sequence ID" value="AZL94688.1"/>
    <property type="molecule type" value="mRNA"/>
</dbReference>
<feature type="domain" description="AMP-dependent synthetase/ligase" evidence="3">
    <location>
        <begin position="77"/>
        <end position="496"/>
    </location>
</feature>
<dbReference type="EMBL" id="MK265959">
    <property type="protein sequence ID" value="AZL94690.1"/>
    <property type="molecule type" value="mRNA"/>
</dbReference>